<dbReference type="RefSeq" id="WP_345163427.1">
    <property type="nucleotide sequence ID" value="NZ_BAABHC010000041.1"/>
</dbReference>
<evidence type="ECO:0000256" key="3">
    <source>
        <dbReference type="ARBA" id="ARBA00012663"/>
    </source>
</evidence>
<dbReference type="InterPro" id="IPR050226">
    <property type="entry name" value="NagZ_Beta-hexosaminidase"/>
</dbReference>
<dbReference type="EC" id="3.2.1.52" evidence="3"/>
<dbReference type="InterPro" id="IPR036962">
    <property type="entry name" value="Glyco_hydro_3_N_sf"/>
</dbReference>
<dbReference type="EMBL" id="BAABHC010000041">
    <property type="protein sequence ID" value="GAA4445046.1"/>
    <property type="molecule type" value="Genomic_DNA"/>
</dbReference>
<sequence>MAFKQFALFLSLFILALASAPAACAQQSADSAGTLPPFLQQDSKKWVDSVFATLTPDERIGQLIMLAAYSNRDRAFEDTLARQIMKYNVGGLVFFQGGPARQAHLTNRYQKIAKVPLLLAMDAEWGVGMRLDSVQKFPFQMTLGALPDDTLLYDMGVAVADQFKRLGMHINFAPVVDVNNNADNPVIGFRSFGEDKYNVARKAAAYMRGMQDNGIMAVAKHFPGHGDTDVDSHLDLPSIYQSASRIDSLELYPFRQLMKQGLGGMMIAHLNIPSLDTTTNLPSSLSKPVITDLLKEKLGFKGLVFSDAMNMKGVTKFYPGGSADAISLIAGMDILEFPENIDSSFNAIKAAVDSGRIMQASIDARVRRVLEAKYWAGLNKLQPVKLQHITEDLNNPQASYINRKLAENAVTVLQNDNAVIPIHNFDMLRVAALAIGTTRHTAFQQKLAEYMAVDTFFLPANSSIDSLYSMKERLKEYNTIIVGIHDVGTRPATDYAISPEEVVFVKELATRGNVIMSIFGNAYAVSRFRELGKIPGLIMAYQETKNTQEVAAQIIFGGSGAKGKMPVTATPAYDLKTGLPTETGLRFRYTYPEAVGLDSRDFSRIDTLVNQAIAAGAMPGAQVLVAKGGNVIYQKSFGYHTYDNAVPVLNTDLYDLASITKVSTSLAALMKLQSEGKFDFNKRLADYLPEFEGSNKENLTFKEMLTHQARLKAWIPFWMETVKKNGKFKWRTFKADSSARFPIKVAQNLYIHRRYNRKLYKEIRKSPLNPEPGYVYSDLSFYLYPLIVERITGRKFEDYLREEIYKPIGATTLTFNPEKRFPRSRIVPTEIDTLFRKQLLHGTVHDEGAAMLGGISGHAGLFGTSNDLAKLMQLYLQKGQYGGTRILDAAVVDTYTGCQFCPDNRRALGFDRINSPYIENGNAAKGASPESFGHSGFTGTFTWIDPAHDLVYVFLSNRVYPTRENSKISQLNVRTNVQQVIYDAIEAAAAGKKGTVQK</sequence>
<dbReference type="GO" id="GO:0016787">
    <property type="term" value="F:hydrolase activity"/>
    <property type="evidence" value="ECO:0007669"/>
    <property type="project" value="UniProtKB-KW"/>
</dbReference>
<dbReference type="InterPro" id="IPR001764">
    <property type="entry name" value="Glyco_hydro_3_N"/>
</dbReference>
<dbReference type="Gene3D" id="3.20.20.300">
    <property type="entry name" value="Glycoside hydrolase, family 3, N-terminal domain"/>
    <property type="match status" value="1"/>
</dbReference>
<proteinExistence type="inferred from homology"/>
<keyword evidence="6" id="KW-0732">Signal</keyword>
<dbReference type="InterPro" id="IPR017853">
    <property type="entry name" value="GH"/>
</dbReference>
<evidence type="ECO:0000313" key="10">
    <source>
        <dbReference type="Proteomes" id="UP001500552"/>
    </source>
</evidence>
<dbReference type="SUPFAM" id="SSF51445">
    <property type="entry name" value="(Trans)glycosidases"/>
    <property type="match status" value="1"/>
</dbReference>
<feature type="signal peptide" evidence="6">
    <location>
        <begin position="1"/>
        <end position="25"/>
    </location>
</feature>
<dbReference type="InterPro" id="IPR019800">
    <property type="entry name" value="Glyco_hydro_3_AS"/>
</dbReference>
<dbReference type="PRINTS" id="PR00133">
    <property type="entry name" value="GLHYDRLASE3"/>
</dbReference>
<name>A0ABP8M805_9BACT</name>
<dbReference type="PANTHER" id="PTHR30480:SF13">
    <property type="entry name" value="BETA-HEXOSAMINIDASE"/>
    <property type="match status" value="1"/>
</dbReference>
<comment type="catalytic activity">
    <reaction evidence="1">
        <text>Hydrolysis of terminal non-reducing N-acetyl-D-hexosamine residues in N-acetyl-beta-D-hexosaminides.</text>
        <dbReference type="EC" id="3.2.1.52"/>
    </reaction>
</comment>
<evidence type="ECO:0000256" key="5">
    <source>
        <dbReference type="ARBA" id="ARBA00023295"/>
    </source>
</evidence>
<dbReference type="InterPro" id="IPR012338">
    <property type="entry name" value="Beta-lactam/transpept-like"/>
</dbReference>
<evidence type="ECO:0000256" key="4">
    <source>
        <dbReference type="ARBA" id="ARBA00022801"/>
    </source>
</evidence>
<dbReference type="PANTHER" id="PTHR30480">
    <property type="entry name" value="BETA-HEXOSAMINIDASE-RELATED"/>
    <property type="match status" value="1"/>
</dbReference>
<evidence type="ECO:0000256" key="1">
    <source>
        <dbReference type="ARBA" id="ARBA00001231"/>
    </source>
</evidence>
<dbReference type="Gene3D" id="3.40.50.1700">
    <property type="entry name" value="Glycoside hydrolase family 3 C-terminal domain"/>
    <property type="match status" value="1"/>
</dbReference>
<dbReference type="Pfam" id="PF00144">
    <property type="entry name" value="Beta-lactamase"/>
    <property type="match status" value="1"/>
</dbReference>
<feature type="chain" id="PRO_5047477110" description="beta-N-acetylhexosaminidase" evidence="6">
    <location>
        <begin position="26"/>
        <end position="998"/>
    </location>
</feature>
<feature type="domain" description="Beta-lactamase-related" evidence="7">
    <location>
        <begin position="606"/>
        <end position="965"/>
    </location>
</feature>
<dbReference type="InterPro" id="IPR036881">
    <property type="entry name" value="Glyco_hydro_3_C_sf"/>
</dbReference>
<dbReference type="Proteomes" id="UP001500552">
    <property type="component" value="Unassembled WGS sequence"/>
</dbReference>
<evidence type="ECO:0000259" key="8">
    <source>
        <dbReference type="Pfam" id="PF00933"/>
    </source>
</evidence>
<dbReference type="Gene3D" id="3.40.710.10">
    <property type="entry name" value="DD-peptidase/beta-lactamase superfamily"/>
    <property type="match status" value="1"/>
</dbReference>
<comment type="caution">
    <text evidence="9">The sequence shown here is derived from an EMBL/GenBank/DDBJ whole genome shotgun (WGS) entry which is preliminary data.</text>
</comment>
<keyword evidence="10" id="KW-1185">Reference proteome</keyword>
<keyword evidence="4 9" id="KW-0378">Hydrolase</keyword>
<dbReference type="InterPro" id="IPR001466">
    <property type="entry name" value="Beta-lactam-related"/>
</dbReference>
<feature type="domain" description="Glycoside hydrolase family 3 N-terminal" evidence="8">
    <location>
        <begin position="57"/>
        <end position="371"/>
    </location>
</feature>
<evidence type="ECO:0000256" key="2">
    <source>
        <dbReference type="ARBA" id="ARBA00005336"/>
    </source>
</evidence>
<evidence type="ECO:0000256" key="6">
    <source>
        <dbReference type="SAM" id="SignalP"/>
    </source>
</evidence>
<reference evidence="10" key="1">
    <citation type="journal article" date="2019" name="Int. J. Syst. Evol. Microbiol.">
        <title>The Global Catalogue of Microorganisms (GCM) 10K type strain sequencing project: providing services to taxonomists for standard genome sequencing and annotation.</title>
        <authorList>
            <consortium name="The Broad Institute Genomics Platform"/>
            <consortium name="The Broad Institute Genome Sequencing Center for Infectious Disease"/>
            <person name="Wu L."/>
            <person name="Ma J."/>
        </authorList>
    </citation>
    <scope>NUCLEOTIDE SEQUENCE [LARGE SCALE GENOMIC DNA]</scope>
    <source>
        <strain evidence="10">JCM 17926</strain>
    </source>
</reference>
<organism evidence="9 10">
    <name type="scientific">Pontibacter saemangeumensis</name>
    <dbReference type="NCBI Taxonomy" id="1084525"/>
    <lineage>
        <taxon>Bacteria</taxon>
        <taxon>Pseudomonadati</taxon>
        <taxon>Bacteroidota</taxon>
        <taxon>Cytophagia</taxon>
        <taxon>Cytophagales</taxon>
        <taxon>Hymenobacteraceae</taxon>
        <taxon>Pontibacter</taxon>
    </lineage>
</organism>
<keyword evidence="5" id="KW-0326">Glycosidase</keyword>
<comment type="similarity">
    <text evidence="2">Belongs to the glycosyl hydrolase 3 family.</text>
</comment>
<accession>A0ABP8M805</accession>
<dbReference type="Pfam" id="PF00933">
    <property type="entry name" value="Glyco_hydro_3"/>
    <property type="match status" value="1"/>
</dbReference>
<evidence type="ECO:0000259" key="7">
    <source>
        <dbReference type="Pfam" id="PF00144"/>
    </source>
</evidence>
<dbReference type="SUPFAM" id="SSF56601">
    <property type="entry name" value="beta-lactamase/transpeptidase-like"/>
    <property type="match status" value="1"/>
</dbReference>
<protein>
    <recommendedName>
        <fullName evidence="3">beta-N-acetylhexosaminidase</fullName>
        <ecNumber evidence="3">3.2.1.52</ecNumber>
    </recommendedName>
</protein>
<gene>
    <name evidence="9" type="ORF">GCM10023188_47740</name>
</gene>
<evidence type="ECO:0000313" key="9">
    <source>
        <dbReference type="EMBL" id="GAA4445046.1"/>
    </source>
</evidence>
<dbReference type="PROSITE" id="PS00775">
    <property type="entry name" value="GLYCOSYL_HYDROL_F3"/>
    <property type="match status" value="1"/>
</dbReference>